<feature type="compositionally biased region" description="Basic and acidic residues" evidence="1">
    <location>
        <begin position="47"/>
        <end position="78"/>
    </location>
</feature>
<feature type="region of interest" description="Disordered" evidence="1">
    <location>
        <begin position="1"/>
        <end position="79"/>
    </location>
</feature>
<comment type="caution">
    <text evidence="2">The sequence shown here is derived from an EMBL/GenBank/DDBJ whole genome shotgun (WGS) entry which is preliminary data.</text>
</comment>
<organism evidence="2 3">
    <name type="scientific">Pleurodeles waltl</name>
    <name type="common">Iberian ribbed newt</name>
    <dbReference type="NCBI Taxonomy" id="8319"/>
    <lineage>
        <taxon>Eukaryota</taxon>
        <taxon>Metazoa</taxon>
        <taxon>Chordata</taxon>
        <taxon>Craniata</taxon>
        <taxon>Vertebrata</taxon>
        <taxon>Euteleostomi</taxon>
        <taxon>Amphibia</taxon>
        <taxon>Batrachia</taxon>
        <taxon>Caudata</taxon>
        <taxon>Salamandroidea</taxon>
        <taxon>Salamandridae</taxon>
        <taxon>Pleurodelinae</taxon>
        <taxon>Pleurodeles</taxon>
    </lineage>
</organism>
<proteinExistence type="predicted"/>
<accession>A0AAV7Q8A9</accession>
<protein>
    <submittedName>
        <fullName evidence="2">Uncharacterized protein</fullName>
    </submittedName>
</protein>
<reference evidence="2" key="1">
    <citation type="journal article" date="2022" name="bioRxiv">
        <title>Sequencing and chromosome-scale assembly of the giantPleurodeles waltlgenome.</title>
        <authorList>
            <person name="Brown T."/>
            <person name="Elewa A."/>
            <person name="Iarovenko S."/>
            <person name="Subramanian E."/>
            <person name="Araus A.J."/>
            <person name="Petzold A."/>
            <person name="Susuki M."/>
            <person name="Suzuki K.-i.T."/>
            <person name="Hayashi T."/>
            <person name="Toyoda A."/>
            <person name="Oliveira C."/>
            <person name="Osipova E."/>
            <person name="Leigh N.D."/>
            <person name="Simon A."/>
            <person name="Yun M.H."/>
        </authorList>
    </citation>
    <scope>NUCLEOTIDE SEQUENCE</scope>
    <source>
        <strain evidence="2">20211129_DDA</strain>
        <tissue evidence="2">Liver</tissue>
    </source>
</reference>
<feature type="compositionally biased region" description="Basic and acidic residues" evidence="1">
    <location>
        <begin position="1"/>
        <end position="33"/>
    </location>
</feature>
<dbReference type="EMBL" id="JANPWB010000010">
    <property type="protein sequence ID" value="KAJ1136776.1"/>
    <property type="molecule type" value="Genomic_DNA"/>
</dbReference>
<gene>
    <name evidence="2" type="ORF">NDU88_003190</name>
</gene>
<feature type="region of interest" description="Disordered" evidence="1">
    <location>
        <begin position="104"/>
        <end position="164"/>
    </location>
</feature>
<name>A0AAV7Q8A9_PLEWA</name>
<evidence type="ECO:0000313" key="2">
    <source>
        <dbReference type="EMBL" id="KAJ1136776.1"/>
    </source>
</evidence>
<feature type="compositionally biased region" description="Basic and acidic residues" evidence="1">
    <location>
        <begin position="119"/>
        <end position="130"/>
    </location>
</feature>
<dbReference type="Proteomes" id="UP001066276">
    <property type="component" value="Chromosome 6"/>
</dbReference>
<dbReference type="AlphaFoldDB" id="A0AAV7Q8A9"/>
<sequence length="164" mass="18577">MRKLPQDNREGERDVQKLATFQEEHGPTSREEDSPTTYNTESGAECRSADAFEHESKDIGNPDGRIPEHLPKRSREEEIITEAGNPDIWVPDRLKREDGLRAHRALETENAEEGEERGDETREVDGRRTPMEVQTSTGLEDTATGQDSPKERQSRHVLGGTWLS</sequence>
<evidence type="ECO:0000256" key="1">
    <source>
        <dbReference type="SAM" id="MobiDB-lite"/>
    </source>
</evidence>
<keyword evidence="3" id="KW-1185">Reference proteome</keyword>
<feature type="compositionally biased region" description="Acidic residues" evidence="1">
    <location>
        <begin position="109"/>
        <end position="118"/>
    </location>
</feature>
<feature type="compositionally biased region" description="Polar residues" evidence="1">
    <location>
        <begin position="132"/>
        <end position="147"/>
    </location>
</feature>
<evidence type="ECO:0000313" key="3">
    <source>
        <dbReference type="Proteomes" id="UP001066276"/>
    </source>
</evidence>